<sequence>MRLILTAATLLAGLSAGTASAQTTIIEREAPPRAVVIERDPVVVERRVVPVEREGGCETRTVTRTEEDGSSTTVRRERCE</sequence>
<dbReference type="RefSeq" id="WP_109888458.1">
    <property type="nucleotide sequence ID" value="NZ_CP029550.1"/>
</dbReference>
<dbReference type="KEGG" id="mets:DK389_07240"/>
<organism evidence="3 4">
    <name type="scientific">Methylobacterium durans</name>
    <dbReference type="NCBI Taxonomy" id="2202825"/>
    <lineage>
        <taxon>Bacteria</taxon>
        <taxon>Pseudomonadati</taxon>
        <taxon>Pseudomonadota</taxon>
        <taxon>Alphaproteobacteria</taxon>
        <taxon>Hyphomicrobiales</taxon>
        <taxon>Methylobacteriaceae</taxon>
        <taxon>Methylobacterium</taxon>
    </lineage>
</organism>
<gene>
    <name evidence="3" type="ORF">DK389_07240</name>
</gene>
<feature type="signal peptide" evidence="2">
    <location>
        <begin position="1"/>
        <end position="21"/>
    </location>
</feature>
<proteinExistence type="predicted"/>
<keyword evidence="4" id="KW-1185">Reference proteome</keyword>
<protein>
    <recommendedName>
        <fullName evidence="5">Secreted protein</fullName>
    </recommendedName>
</protein>
<dbReference type="Proteomes" id="UP000245926">
    <property type="component" value="Chromosome"/>
</dbReference>
<evidence type="ECO:0008006" key="5">
    <source>
        <dbReference type="Google" id="ProtNLM"/>
    </source>
</evidence>
<evidence type="ECO:0000313" key="3">
    <source>
        <dbReference type="EMBL" id="AWN40370.1"/>
    </source>
</evidence>
<keyword evidence="2" id="KW-0732">Signal</keyword>
<accession>A0A2U8W4D0</accession>
<feature type="chain" id="PRO_5015938529" description="Secreted protein" evidence="2">
    <location>
        <begin position="22"/>
        <end position="80"/>
    </location>
</feature>
<reference evidence="4" key="1">
    <citation type="submission" date="2018-05" db="EMBL/GenBank/DDBJ databases">
        <title>Complete Genome Sequence of Methylobacterium sp. 17SD2-17.</title>
        <authorList>
            <person name="Srinivasan S."/>
        </authorList>
    </citation>
    <scope>NUCLEOTIDE SEQUENCE [LARGE SCALE GENOMIC DNA]</scope>
    <source>
        <strain evidence="4">17SD2-17</strain>
    </source>
</reference>
<evidence type="ECO:0000313" key="4">
    <source>
        <dbReference type="Proteomes" id="UP000245926"/>
    </source>
</evidence>
<feature type="region of interest" description="Disordered" evidence="1">
    <location>
        <begin position="61"/>
        <end position="80"/>
    </location>
</feature>
<evidence type="ECO:0000256" key="1">
    <source>
        <dbReference type="SAM" id="MobiDB-lite"/>
    </source>
</evidence>
<dbReference type="EMBL" id="CP029550">
    <property type="protein sequence ID" value="AWN40370.1"/>
    <property type="molecule type" value="Genomic_DNA"/>
</dbReference>
<name>A0A2U8W4D0_9HYPH</name>
<dbReference type="AlphaFoldDB" id="A0A2U8W4D0"/>
<evidence type="ECO:0000256" key="2">
    <source>
        <dbReference type="SAM" id="SignalP"/>
    </source>
</evidence>